<dbReference type="AlphaFoldDB" id="A0A8C2GDZ3"/>
<reference evidence="2" key="1">
    <citation type="submission" date="2025-08" db="UniProtKB">
        <authorList>
            <consortium name="Ensembl"/>
        </authorList>
    </citation>
    <scope>IDENTIFICATION</scope>
</reference>
<dbReference type="Proteomes" id="UP000694701">
    <property type="component" value="Unplaced"/>
</dbReference>
<feature type="domain" description="Reverse transcriptase" evidence="1">
    <location>
        <begin position="1"/>
        <end position="127"/>
    </location>
</feature>
<sequence length="310" mass="35098">MGDWSSSSAPLYCGVPQGSILGPTLFSLYMLPLGAIINKHNLSFHCYADDMQIYLPLKSNDSVTLNSLQNCINRIKLWLSRNFLTLNEDKTECIVFNTRCMSVNSNLSLGALTPYAKQTVRNLGVTFDCGMKFDTQISNVVKMSFFQLRLLSKVKPFLTRHDLEKALHAFTRLDYCNALYVGLSQTSLSRLQLVKNAAARFLTSTPRRAHITPVLATLHWLPVRFRIDFKILLFVFKALNGLAPEYLSELLTLGGQNRRLRSSDQRTLQVPKSKHKQWGDRAFAVAGPKLWNNLPPDMHTETDVVLFKAK</sequence>
<dbReference type="Ensembl" id="ENSCCRT00020076782.1">
    <property type="protein sequence ID" value="ENSCCRP00020069878.1"/>
    <property type="gene ID" value="ENSCCRG00020032692.1"/>
</dbReference>
<dbReference type="Pfam" id="PF00078">
    <property type="entry name" value="RVT_1"/>
    <property type="match status" value="1"/>
</dbReference>
<dbReference type="SUPFAM" id="SSF56672">
    <property type="entry name" value="DNA/RNA polymerases"/>
    <property type="match status" value="1"/>
</dbReference>
<dbReference type="PANTHER" id="PTHR33332">
    <property type="entry name" value="REVERSE TRANSCRIPTASE DOMAIN-CONTAINING PROTEIN"/>
    <property type="match status" value="1"/>
</dbReference>
<dbReference type="InterPro" id="IPR043502">
    <property type="entry name" value="DNA/RNA_pol_sf"/>
</dbReference>
<dbReference type="PROSITE" id="PS50878">
    <property type="entry name" value="RT_POL"/>
    <property type="match status" value="1"/>
</dbReference>
<evidence type="ECO:0000259" key="1">
    <source>
        <dbReference type="PROSITE" id="PS50878"/>
    </source>
</evidence>
<dbReference type="InterPro" id="IPR000477">
    <property type="entry name" value="RT_dom"/>
</dbReference>
<accession>A0A8C2GDZ3</accession>
<organism evidence="2 3">
    <name type="scientific">Cyprinus carpio</name>
    <name type="common">Common carp</name>
    <dbReference type="NCBI Taxonomy" id="7962"/>
    <lineage>
        <taxon>Eukaryota</taxon>
        <taxon>Metazoa</taxon>
        <taxon>Chordata</taxon>
        <taxon>Craniata</taxon>
        <taxon>Vertebrata</taxon>
        <taxon>Euteleostomi</taxon>
        <taxon>Actinopterygii</taxon>
        <taxon>Neopterygii</taxon>
        <taxon>Teleostei</taxon>
        <taxon>Ostariophysi</taxon>
        <taxon>Cypriniformes</taxon>
        <taxon>Cyprinidae</taxon>
        <taxon>Cyprininae</taxon>
        <taxon>Cyprinus</taxon>
    </lineage>
</organism>
<name>A0A8C2GDZ3_CYPCA</name>
<evidence type="ECO:0000313" key="3">
    <source>
        <dbReference type="Proteomes" id="UP000694701"/>
    </source>
</evidence>
<protein>
    <recommendedName>
        <fullName evidence="1">Reverse transcriptase domain-containing protein</fullName>
    </recommendedName>
</protein>
<proteinExistence type="predicted"/>
<evidence type="ECO:0000313" key="2">
    <source>
        <dbReference type="Ensembl" id="ENSCCRP00020069878.1"/>
    </source>
</evidence>